<reference evidence="11" key="1">
    <citation type="journal article" date="2020" name="Stud. Mycol.">
        <title>101 Dothideomycetes genomes: a test case for predicting lifestyles and emergence of pathogens.</title>
        <authorList>
            <person name="Haridas S."/>
            <person name="Albert R."/>
            <person name="Binder M."/>
            <person name="Bloem J."/>
            <person name="Labutti K."/>
            <person name="Salamov A."/>
            <person name="Andreopoulos B."/>
            <person name="Baker S."/>
            <person name="Barry K."/>
            <person name="Bills G."/>
            <person name="Bluhm B."/>
            <person name="Cannon C."/>
            <person name="Castanera R."/>
            <person name="Culley D."/>
            <person name="Daum C."/>
            <person name="Ezra D."/>
            <person name="Gonzalez J."/>
            <person name="Henrissat B."/>
            <person name="Kuo A."/>
            <person name="Liang C."/>
            <person name="Lipzen A."/>
            <person name="Lutzoni F."/>
            <person name="Magnuson J."/>
            <person name="Mondo S."/>
            <person name="Nolan M."/>
            <person name="Ohm R."/>
            <person name="Pangilinan J."/>
            <person name="Park H.-J."/>
            <person name="Ramirez L."/>
            <person name="Alfaro M."/>
            <person name="Sun H."/>
            <person name="Tritt A."/>
            <person name="Yoshinaga Y."/>
            <person name="Zwiers L.-H."/>
            <person name="Turgeon B."/>
            <person name="Goodwin S."/>
            <person name="Spatafora J."/>
            <person name="Crous P."/>
            <person name="Grigoriev I."/>
        </authorList>
    </citation>
    <scope>NUCLEOTIDE SEQUENCE</scope>
    <source>
        <strain evidence="11">CBS 279.74</strain>
    </source>
</reference>
<keyword evidence="5" id="KW-0238">DNA-binding</keyword>
<dbReference type="SMART" id="SM00066">
    <property type="entry name" value="GAL4"/>
    <property type="match status" value="1"/>
</dbReference>
<dbReference type="InterPro" id="IPR007219">
    <property type="entry name" value="XnlR_reg_dom"/>
</dbReference>
<evidence type="ECO:0000313" key="11">
    <source>
        <dbReference type="EMBL" id="KAF2705443.1"/>
    </source>
</evidence>
<evidence type="ECO:0000313" key="12">
    <source>
        <dbReference type="Proteomes" id="UP000799428"/>
    </source>
</evidence>
<evidence type="ECO:0000256" key="3">
    <source>
        <dbReference type="ARBA" id="ARBA00022833"/>
    </source>
</evidence>
<protein>
    <submittedName>
        <fullName evidence="11">Fungal-specific transcription factor domain-containing protein</fullName>
    </submittedName>
</protein>
<accession>A0A6G1JYM3</accession>
<dbReference type="Gene3D" id="4.10.240.10">
    <property type="entry name" value="Zn(2)-C6 fungal-type DNA-binding domain"/>
    <property type="match status" value="1"/>
</dbReference>
<feature type="transmembrane region" description="Helical" evidence="9">
    <location>
        <begin position="553"/>
        <end position="576"/>
    </location>
</feature>
<keyword evidence="9" id="KW-0812">Transmembrane</keyword>
<evidence type="ECO:0000259" key="10">
    <source>
        <dbReference type="PROSITE" id="PS50048"/>
    </source>
</evidence>
<dbReference type="GO" id="GO:0045944">
    <property type="term" value="P:positive regulation of transcription by RNA polymerase II"/>
    <property type="evidence" value="ECO:0007669"/>
    <property type="project" value="TreeGrafter"/>
</dbReference>
<keyword evidence="9" id="KW-0472">Membrane</keyword>
<dbReference type="GO" id="GO:0043565">
    <property type="term" value="F:sequence-specific DNA binding"/>
    <property type="evidence" value="ECO:0007669"/>
    <property type="project" value="TreeGrafter"/>
</dbReference>
<keyword evidence="3" id="KW-0862">Zinc</keyword>
<organism evidence="11 12">
    <name type="scientific">Pleomassaria siparia CBS 279.74</name>
    <dbReference type="NCBI Taxonomy" id="1314801"/>
    <lineage>
        <taxon>Eukaryota</taxon>
        <taxon>Fungi</taxon>
        <taxon>Dikarya</taxon>
        <taxon>Ascomycota</taxon>
        <taxon>Pezizomycotina</taxon>
        <taxon>Dothideomycetes</taxon>
        <taxon>Pleosporomycetidae</taxon>
        <taxon>Pleosporales</taxon>
        <taxon>Pleomassariaceae</taxon>
        <taxon>Pleomassaria</taxon>
    </lineage>
</organism>
<dbReference type="Proteomes" id="UP000799428">
    <property type="component" value="Unassembled WGS sequence"/>
</dbReference>
<dbReference type="CDD" id="cd12148">
    <property type="entry name" value="fungal_TF_MHR"/>
    <property type="match status" value="1"/>
</dbReference>
<name>A0A6G1JYM3_9PLEO</name>
<dbReference type="PROSITE" id="PS00463">
    <property type="entry name" value="ZN2_CY6_FUNGAL_1"/>
    <property type="match status" value="1"/>
</dbReference>
<proteinExistence type="predicted"/>
<dbReference type="GO" id="GO:0008270">
    <property type="term" value="F:zinc ion binding"/>
    <property type="evidence" value="ECO:0007669"/>
    <property type="project" value="InterPro"/>
</dbReference>
<evidence type="ECO:0000256" key="9">
    <source>
        <dbReference type="SAM" id="Phobius"/>
    </source>
</evidence>
<evidence type="ECO:0000256" key="2">
    <source>
        <dbReference type="ARBA" id="ARBA00022723"/>
    </source>
</evidence>
<keyword evidence="6" id="KW-0804">Transcription</keyword>
<keyword evidence="4" id="KW-0805">Transcription regulation</keyword>
<dbReference type="GO" id="GO:0000981">
    <property type="term" value="F:DNA-binding transcription factor activity, RNA polymerase II-specific"/>
    <property type="evidence" value="ECO:0007669"/>
    <property type="project" value="InterPro"/>
</dbReference>
<dbReference type="PANTHER" id="PTHR47782">
    <property type="entry name" value="ZN(II)2CYS6 TRANSCRIPTION FACTOR (EUROFUNG)-RELATED"/>
    <property type="match status" value="1"/>
</dbReference>
<dbReference type="Pfam" id="PF00172">
    <property type="entry name" value="Zn_clus"/>
    <property type="match status" value="1"/>
</dbReference>
<evidence type="ECO:0000256" key="4">
    <source>
        <dbReference type="ARBA" id="ARBA00023015"/>
    </source>
</evidence>
<keyword evidence="9" id="KW-1133">Transmembrane helix</keyword>
<gene>
    <name evidence="11" type="ORF">K504DRAFT_484383</name>
</gene>
<dbReference type="CDD" id="cd00067">
    <property type="entry name" value="GAL4"/>
    <property type="match status" value="1"/>
</dbReference>
<dbReference type="OrthoDB" id="9970124at2759"/>
<evidence type="ECO:0000256" key="6">
    <source>
        <dbReference type="ARBA" id="ARBA00023163"/>
    </source>
</evidence>
<dbReference type="InterPro" id="IPR036864">
    <property type="entry name" value="Zn2-C6_fun-type_DNA-bd_sf"/>
</dbReference>
<feature type="region of interest" description="Disordered" evidence="8">
    <location>
        <begin position="647"/>
        <end position="668"/>
    </location>
</feature>
<dbReference type="EMBL" id="MU005778">
    <property type="protein sequence ID" value="KAF2705443.1"/>
    <property type="molecule type" value="Genomic_DNA"/>
</dbReference>
<keyword evidence="12" id="KW-1185">Reference proteome</keyword>
<feature type="region of interest" description="Disordered" evidence="8">
    <location>
        <begin position="1"/>
        <end position="24"/>
    </location>
</feature>
<keyword evidence="7" id="KW-0539">Nucleus</keyword>
<dbReference type="GO" id="GO:0006351">
    <property type="term" value="P:DNA-templated transcription"/>
    <property type="evidence" value="ECO:0007669"/>
    <property type="project" value="InterPro"/>
</dbReference>
<dbReference type="Pfam" id="PF04082">
    <property type="entry name" value="Fungal_trans"/>
    <property type="match status" value="1"/>
</dbReference>
<comment type="subcellular location">
    <subcellularLocation>
        <location evidence="1">Nucleus</location>
    </subcellularLocation>
</comment>
<dbReference type="SUPFAM" id="SSF57701">
    <property type="entry name" value="Zn2/Cys6 DNA-binding domain"/>
    <property type="match status" value="1"/>
</dbReference>
<evidence type="ECO:0000256" key="5">
    <source>
        <dbReference type="ARBA" id="ARBA00023125"/>
    </source>
</evidence>
<feature type="compositionally biased region" description="Low complexity" evidence="8">
    <location>
        <begin position="647"/>
        <end position="664"/>
    </location>
</feature>
<evidence type="ECO:0000256" key="1">
    <source>
        <dbReference type="ARBA" id="ARBA00004123"/>
    </source>
</evidence>
<feature type="domain" description="Zn(2)-C6 fungal-type" evidence="10">
    <location>
        <begin position="30"/>
        <end position="60"/>
    </location>
</feature>
<dbReference type="SMART" id="SM00906">
    <property type="entry name" value="Fungal_trans"/>
    <property type="match status" value="1"/>
</dbReference>
<dbReference type="InterPro" id="IPR001138">
    <property type="entry name" value="Zn2Cys6_DnaBD"/>
</dbReference>
<evidence type="ECO:0000256" key="8">
    <source>
        <dbReference type="SAM" id="MobiDB-lite"/>
    </source>
</evidence>
<sequence length="790" mass="87357">MPAMEESGQTQQPTTTQHHAGPRRARVALACQRCKGRKQRCDGTHPTCKSCIKAGISCVYEPTLRPRYPGGKMLYINALEERIAFLEGQLPEYGQDHFAHIDPQKDARRFHKREASASTTSQFDGVDEEDSTLVDGVAYLSLCASGTTDTAPEPFYMGSSSGATIARMIQSSIFRARKSSKTSQLPLSTLRSGSTSSATSCGMTTPCSTEFPPLAQAQRLFSVFFNRLHTRWPILDRKLYEHVFKLQYQPAALPIIEKSSLHLIYAISARFLQLTKQTLDVGPEAHFAAALEPMDSIMEQHNSATVQFLTLLAIYGQRSPYGAGVWSQVRYSITLCVELGMHRKPTTHSPARDPRDLEIRRRIFWSCYCLDRLTSILLGRTFAISDRDINVELPSEDPVFWDLTSTQPLANDGKGWSNISPFIHIVKLRQLQSKTQRTVFRVDIDHTSRSPADQAHEDAKVTKIRAELDSWVKGIPDPPPAVEGGPSWMYQPETVNPYHDSRDFFTLQYHKTILSLYTGLLPSLAVGDARFVSCAQSSARICATYKHLHQQKILSFTIIGLHSCFVAGLTLIYCLWRDKTLFSFDILEATRSCSQCLTIFGEKWPGAVKYGEIFEALSGSVLRAIMEPGGQESGTQNLRLDLDMFGGPTTTTTTSSTGGETSTTVPKTSDPLLGAVKDVFMEVDEDVPGGWQGWRVFNEMVQSDIQKPNLATGEIPEAGPTLRPEFRTPAWNDDVDSEYVMDNEFEGLDPGVQVGEMGMGIGMGTGNVGGGAAAFGDQGGWDHGFFAGYD</sequence>
<dbReference type="PANTHER" id="PTHR47782:SF12">
    <property type="entry name" value="ZN(II)2CYS6 TRANSCRIPTION FACTOR (EUROFUNG)"/>
    <property type="match status" value="1"/>
</dbReference>
<dbReference type="GO" id="GO:0005634">
    <property type="term" value="C:nucleus"/>
    <property type="evidence" value="ECO:0007669"/>
    <property type="project" value="UniProtKB-SubCell"/>
</dbReference>
<keyword evidence="2" id="KW-0479">Metal-binding</keyword>
<dbReference type="PROSITE" id="PS50048">
    <property type="entry name" value="ZN2_CY6_FUNGAL_2"/>
    <property type="match status" value="1"/>
</dbReference>
<evidence type="ECO:0000256" key="7">
    <source>
        <dbReference type="ARBA" id="ARBA00023242"/>
    </source>
</evidence>
<dbReference type="AlphaFoldDB" id="A0A6G1JYM3"/>
<dbReference type="InterPro" id="IPR052202">
    <property type="entry name" value="Yeast_MetPath_Reg"/>
</dbReference>